<organism evidence="2 3">
    <name type="scientific">Candidatus Tidjanibacter faecipullorum</name>
    <dbReference type="NCBI Taxonomy" id="2838766"/>
    <lineage>
        <taxon>Bacteria</taxon>
        <taxon>Pseudomonadati</taxon>
        <taxon>Bacteroidota</taxon>
        <taxon>Bacteroidia</taxon>
        <taxon>Bacteroidales</taxon>
        <taxon>Rikenellaceae</taxon>
        <taxon>Tidjanibacter</taxon>
    </lineage>
</organism>
<dbReference type="Pfam" id="PF18096">
    <property type="entry name" value="Thump_like"/>
    <property type="match status" value="1"/>
</dbReference>
<dbReference type="GO" id="GO:0008168">
    <property type="term" value="F:methyltransferase activity"/>
    <property type="evidence" value="ECO:0007669"/>
    <property type="project" value="UniProtKB-KW"/>
</dbReference>
<dbReference type="Proteomes" id="UP000824014">
    <property type="component" value="Unassembled WGS sequence"/>
</dbReference>
<keyword evidence="2" id="KW-0808">Transferase</keyword>
<proteinExistence type="predicted"/>
<gene>
    <name evidence="2" type="ORF">H9816_07360</name>
</gene>
<reference evidence="2" key="2">
    <citation type="submission" date="2021-04" db="EMBL/GenBank/DDBJ databases">
        <authorList>
            <person name="Gilroy R."/>
        </authorList>
    </citation>
    <scope>NUCLEOTIDE SEQUENCE</scope>
    <source>
        <strain evidence="2">ChiHjej11B10-19426</strain>
    </source>
</reference>
<comment type="caution">
    <text evidence="2">The sequence shown here is derived from an EMBL/GenBank/DDBJ whole genome shotgun (WGS) entry which is preliminary data.</text>
</comment>
<dbReference type="InterPro" id="IPR041497">
    <property type="entry name" value="Thump-like"/>
</dbReference>
<dbReference type="SUPFAM" id="SSF53335">
    <property type="entry name" value="S-adenosyl-L-methionine-dependent methyltransferases"/>
    <property type="match status" value="1"/>
</dbReference>
<feature type="domain" description="THUMP-like" evidence="1">
    <location>
        <begin position="323"/>
        <end position="391"/>
    </location>
</feature>
<evidence type="ECO:0000313" key="3">
    <source>
        <dbReference type="Proteomes" id="UP000824014"/>
    </source>
</evidence>
<dbReference type="EMBL" id="DXCC01000028">
    <property type="protein sequence ID" value="HIZ15708.1"/>
    <property type="molecule type" value="Genomic_DNA"/>
</dbReference>
<dbReference type="AlphaFoldDB" id="A0A9D2DEV4"/>
<reference evidence="2" key="1">
    <citation type="journal article" date="2021" name="PeerJ">
        <title>Extensive microbial diversity within the chicken gut microbiome revealed by metagenomics and culture.</title>
        <authorList>
            <person name="Gilroy R."/>
            <person name="Ravi A."/>
            <person name="Getino M."/>
            <person name="Pursley I."/>
            <person name="Horton D.L."/>
            <person name="Alikhan N.F."/>
            <person name="Baker D."/>
            <person name="Gharbi K."/>
            <person name="Hall N."/>
            <person name="Watson M."/>
            <person name="Adriaenssens E.M."/>
            <person name="Foster-Nyarko E."/>
            <person name="Jarju S."/>
            <person name="Secka A."/>
            <person name="Antonio M."/>
            <person name="Oren A."/>
            <person name="Chaudhuri R.R."/>
            <person name="La Ragione R."/>
            <person name="Hildebrand F."/>
            <person name="Pallen M.J."/>
        </authorList>
    </citation>
    <scope>NUCLEOTIDE SEQUENCE</scope>
    <source>
        <strain evidence="2">ChiHjej11B10-19426</strain>
    </source>
</reference>
<name>A0A9D2DEV4_9BACT</name>
<protein>
    <submittedName>
        <fullName evidence="2">Class I SAM-dependent methyltransferase</fullName>
    </submittedName>
</protein>
<accession>A0A9D2DEV4</accession>
<keyword evidence="2" id="KW-0489">Methyltransferase</keyword>
<dbReference type="CDD" id="cd02440">
    <property type="entry name" value="AdoMet_MTases"/>
    <property type="match status" value="1"/>
</dbReference>
<evidence type="ECO:0000259" key="1">
    <source>
        <dbReference type="Pfam" id="PF18096"/>
    </source>
</evidence>
<dbReference type="GO" id="GO:0032259">
    <property type="term" value="P:methylation"/>
    <property type="evidence" value="ECO:0007669"/>
    <property type="project" value="UniProtKB-KW"/>
</dbReference>
<evidence type="ECO:0000313" key="2">
    <source>
        <dbReference type="EMBL" id="HIZ15708.1"/>
    </source>
</evidence>
<dbReference type="Gene3D" id="3.40.50.150">
    <property type="entry name" value="Vaccinia Virus protein VP39"/>
    <property type="match status" value="1"/>
</dbReference>
<dbReference type="Pfam" id="PF03602">
    <property type="entry name" value="Cons_hypoth95"/>
    <property type="match status" value="1"/>
</dbReference>
<dbReference type="InterPro" id="IPR029063">
    <property type="entry name" value="SAM-dependent_MTases_sf"/>
</dbReference>
<sequence>MTLEEIRLLDTPALRDAVDANLERDPNAIALDKRLPHAALVATQVKYLQRARRKLPTYFAARAIIPSLAFEQASSEAAAACKTWSGNRCIDLTCGLGVDTLALSKAFGEVISIERDAVVAETARINFARMGATNITVVNDTAEVFLQRFAAEGRTADLIYADPDRRSDTGRKLVLLEECRPDIRALLPLLRRLTPRIAVKLSPLFDVAEAFRIFGDRSRVRAISQHGECKELLVETGDAVTVPAVGVTVLDRGEAWFATGETPPDRPVGPFEPPYRYLLMPDVALRKTRTTERYAATALPDAFAAPDDGYLFLNRLPDRPPLGRLFEIRSCERFDPARLKRSLRERGIRSAELHLHRCPLGAAALARRLGIREGGEVCLAFTGIGDTLWAIELKTITL</sequence>